<evidence type="ECO:0000256" key="6">
    <source>
        <dbReference type="PIRSR" id="PIRSR000137-2"/>
    </source>
</evidence>
<dbReference type="PANTHER" id="PTHR11552:SF210">
    <property type="entry name" value="GLUCOSE-METHANOL-CHOLINE OXIDOREDUCTASE N-TERMINAL DOMAIN-CONTAINING PROTEIN-RELATED"/>
    <property type="match status" value="1"/>
</dbReference>
<dbReference type="AlphaFoldDB" id="A0AAD6MVM7"/>
<name>A0AAD6MVM7_9EURO</name>
<dbReference type="SUPFAM" id="SSF54373">
    <property type="entry name" value="FAD-linked reductases, C-terminal domain"/>
    <property type="match status" value="1"/>
</dbReference>
<dbReference type="PANTHER" id="PTHR11552">
    <property type="entry name" value="GLUCOSE-METHANOL-CHOLINE GMC OXIDOREDUCTASE"/>
    <property type="match status" value="1"/>
</dbReference>
<gene>
    <name evidence="9" type="ORF">N7493_006560</name>
</gene>
<dbReference type="PROSITE" id="PS00623">
    <property type="entry name" value="GMC_OXRED_1"/>
    <property type="match status" value="1"/>
</dbReference>
<evidence type="ECO:0000256" key="5">
    <source>
        <dbReference type="ARBA" id="ARBA00022512"/>
    </source>
</evidence>
<evidence type="ECO:0000259" key="8">
    <source>
        <dbReference type="PROSITE" id="PS00623"/>
    </source>
</evidence>
<evidence type="ECO:0000313" key="10">
    <source>
        <dbReference type="Proteomes" id="UP001215712"/>
    </source>
</evidence>
<feature type="domain" description="Glucose-methanol-choline oxidoreductase N-terminal" evidence="8">
    <location>
        <begin position="100"/>
        <end position="123"/>
    </location>
</feature>
<evidence type="ECO:0000256" key="1">
    <source>
        <dbReference type="ARBA" id="ARBA00004191"/>
    </source>
</evidence>
<dbReference type="InterPro" id="IPR036188">
    <property type="entry name" value="FAD/NAD-bd_sf"/>
</dbReference>
<keyword evidence="5" id="KW-0134">Cell wall</keyword>
<keyword evidence="6 7" id="KW-0274">FAD</keyword>
<evidence type="ECO:0000256" key="7">
    <source>
        <dbReference type="RuleBase" id="RU003968"/>
    </source>
</evidence>
<dbReference type="Gene3D" id="3.30.560.10">
    <property type="entry name" value="Glucose Oxidase, domain 3"/>
    <property type="match status" value="1"/>
</dbReference>
<keyword evidence="10" id="KW-1185">Reference proteome</keyword>
<dbReference type="InterPro" id="IPR012132">
    <property type="entry name" value="GMC_OxRdtase"/>
</dbReference>
<sequence length="610" mass="66081">MTHGNAASSAICSVQEFLSFQYDYIILGGGTAGLVVAARLSEDPNIRVGVIEAGQDQRQNPMVTCPALCPQMINRPEYDWCHKTVPQRGNQGKIHAQCRGKMLGGSSAINALMYVRGSRQDYDDWSEFGEGWSWAEIEPYFAKHETLGGTELRTQEDWPFMPFQPKSHGNTGPVQTSFNQWRCPLENSWIQGCEEVAGLSSRPESPWGGDHVGFFSSLVSIDRVGVKGTRSSSASAYLTPNIGRQNLKVLTDALVTKVILSGSTATGAQFIHGGEVCEVSTRKEVILACGVFKSPQILELSGIGDPEILQRAGIECVVPLPGVGENLQDHAISGSTYELRNGVTSLDSLLKPDNIMEQQKKYMEDQTGALAAASSCMGFLPYASLVNEKTLAETCDMILSCQEGNASQTTKSQQIIDKLRDPHSGSVQFSIFPATLNLEKAAEDQSLLLDPNVSRDGITIVSMLQYPASRGSVHVTTSNPLADPAIDPAYMTHPADVAVLAAGVKYLERVSQSSHLRDKLERRIRPDPSVDLLDLSQAAEEVEKTCLTEYHPCGTCAMGDVTDHRLRVCGVTGLRVVDASIFPTHISGNIMATVYAVAEKAADLIKEDAV</sequence>
<dbReference type="GO" id="GO:0005737">
    <property type="term" value="C:cytoplasm"/>
    <property type="evidence" value="ECO:0007669"/>
    <property type="project" value="UniProtKB-SubCell"/>
</dbReference>
<dbReference type="EMBL" id="JAQJAN010000008">
    <property type="protein sequence ID" value="KAJ5724832.1"/>
    <property type="molecule type" value="Genomic_DNA"/>
</dbReference>
<dbReference type="Gene3D" id="3.50.50.60">
    <property type="entry name" value="FAD/NAD(P)-binding domain"/>
    <property type="match status" value="1"/>
</dbReference>
<evidence type="ECO:0000256" key="3">
    <source>
        <dbReference type="ARBA" id="ARBA00010790"/>
    </source>
</evidence>
<dbReference type="Pfam" id="PF05199">
    <property type="entry name" value="GMC_oxred_C"/>
    <property type="match status" value="1"/>
</dbReference>
<reference evidence="9" key="2">
    <citation type="submission" date="2023-01" db="EMBL/GenBank/DDBJ databases">
        <authorList>
            <person name="Petersen C."/>
        </authorList>
    </citation>
    <scope>NUCLEOTIDE SEQUENCE</scope>
    <source>
        <strain evidence="9">IBT 17514</strain>
    </source>
</reference>
<dbReference type="InterPro" id="IPR007867">
    <property type="entry name" value="GMC_OxRtase_C"/>
</dbReference>
<dbReference type="InterPro" id="IPR000172">
    <property type="entry name" value="GMC_OxRdtase_N"/>
</dbReference>
<organism evidence="9 10">
    <name type="scientific">Penicillium malachiteum</name>
    <dbReference type="NCBI Taxonomy" id="1324776"/>
    <lineage>
        <taxon>Eukaryota</taxon>
        <taxon>Fungi</taxon>
        <taxon>Dikarya</taxon>
        <taxon>Ascomycota</taxon>
        <taxon>Pezizomycotina</taxon>
        <taxon>Eurotiomycetes</taxon>
        <taxon>Eurotiomycetidae</taxon>
        <taxon>Eurotiales</taxon>
        <taxon>Aspergillaceae</taxon>
        <taxon>Penicillium</taxon>
    </lineage>
</organism>
<feature type="binding site" evidence="6">
    <location>
        <position position="255"/>
    </location>
    <ligand>
        <name>FAD</name>
        <dbReference type="ChEBI" id="CHEBI:57692"/>
    </ligand>
</feature>
<dbReference type="Pfam" id="PF00732">
    <property type="entry name" value="GMC_oxred_N"/>
    <property type="match status" value="1"/>
</dbReference>
<protein>
    <submittedName>
        <fullName evidence="9">Alcohol oxidase</fullName>
    </submittedName>
</protein>
<comment type="cofactor">
    <cofactor evidence="6">
        <name>FAD</name>
        <dbReference type="ChEBI" id="CHEBI:57692"/>
    </cofactor>
</comment>
<evidence type="ECO:0000256" key="4">
    <source>
        <dbReference type="ARBA" id="ARBA00022490"/>
    </source>
</evidence>
<reference evidence="9" key="1">
    <citation type="journal article" date="2023" name="IMA Fungus">
        <title>Comparative genomic study of the Penicillium genus elucidates a diverse pangenome and 15 lateral gene transfer events.</title>
        <authorList>
            <person name="Petersen C."/>
            <person name="Sorensen T."/>
            <person name="Nielsen M.R."/>
            <person name="Sondergaard T.E."/>
            <person name="Sorensen J.L."/>
            <person name="Fitzpatrick D.A."/>
            <person name="Frisvad J.C."/>
            <person name="Nielsen K.L."/>
        </authorList>
    </citation>
    <scope>NUCLEOTIDE SEQUENCE</scope>
    <source>
        <strain evidence="9">IBT 17514</strain>
    </source>
</reference>
<keyword evidence="7" id="KW-0285">Flavoprotein</keyword>
<dbReference type="SUPFAM" id="SSF51905">
    <property type="entry name" value="FAD/NAD(P)-binding domain"/>
    <property type="match status" value="1"/>
</dbReference>
<comment type="subcellular location">
    <subcellularLocation>
        <location evidence="2">Cytoplasm</location>
    </subcellularLocation>
    <subcellularLocation>
        <location evidence="1">Secreted</location>
        <location evidence="1">Cell wall</location>
    </subcellularLocation>
</comment>
<evidence type="ECO:0000256" key="2">
    <source>
        <dbReference type="ARBA" id="ARBA00004496"/>
    </source>
</evidence>
<dbReference type="GO" id="GO:0050660">
    <property type="term" value="F:flavin adenine dinucleotide binding"/>
    <property type="evidence" value="ECO:0007669"/>
    <property type="project" value="InterPro"/>
</dbReference>
<proteinExistence type="inferred from homology"/>
<dbReference type="PIRSF" id="PIRSF000137">
    <property type="entry name" value="Alcohol_oxidase"/>
    <property type="match status" value="1"/>
</dbReference>
<dbReference type="Proteomes" id="UP001215712">
    <property type="component" value="Unassembled WGS sequence"/>
</dbReference>
<comment type="caution">
    <text evidence="9">The sequence shown here is derived from an EMBL/GenBank/DDBJ whole genome shotgun (WGS) entry which is preliminary data.</text>
</comment>
<keyword evidence="4" id="KW-0963">Cytoplasm</keyword>
<accession>A0AAD6MVM7</accession>
<comment type="similarity">
    <text evidence="3 7">Belongs to the GMC oxidoreductase family.</text>
</comment>
<dbReference type="GO" id="GO:0016614">
    <property type="term" value="F:oxidoreductase activity, acting on CH-OH group of donors"/>
    <property type="evidence" value="ECO:0007669"/>
    <property type="project" value="InterPro"/>
</dbReference>
<evidence type="ECO:0000313" key="9">
    <source>
        <dbReference type="EMBL" id="KAJ5724832.1"/>
    </source>
</evidence>
<keyword evidence="5" id="KW-0964">Secreted</keyword>